<sequence>MIHLKRQLGANQLARLCAHKPIANAAVDGLLTPVAVDQRAANCLEEAVRSFSPSCGAGVDHHALTSLSVVHREFFELFSARRSAASKLASLSYCSTADELQLRDWKILLLEGR</sequence>
<proteinExistence type="predicted"/>
<evidence type="ECO:0000313" key="2">
    <source>
        <dbReference type="Proteomes" id="UP000887159"/>
    </source>
</evidence>
<dbReference type="Proteomes" id="UP000887159">
    <property type="component" value="Unassembled WGS sequence"/>
</dbReference>
<organism evidence="1 2">
    <name type="scientific">Trichonephila clavipes</name>
    <name type="common">Golden silk orbweaver</name>
    <name type="synonym">Nephila clavipes</name>
    <dbReference type="NCBI Taxonomy" id="2585209"/>
    <lineage>
        <taxon>Eukaryota</taxon>
        <taxon>Metazoa</taxon>
        <taxon>Ecdysozoa</taxon>
        <taxon>Arthropoda</taxon>
        <taxon>Chelicerata</taxon>
        <taxon>Arachnida</taxon>
        <taxon>Araneae</taxon>
        <taxon>Araneomorphae</taxon>
        <taxon>Entelegynae</taxon>
        <taxon>Araneoidea</taxon>
        <taxon>Nephilidae</taxon>
        <taxon>Trichonephila</taxon>
    </lineage>
</organism>
<name>A0A8X6W9X1_TRICX</name>
<reference evidence="1" key="1">
    <citation type="submission" date="2020-08" db="EMBL/GenBank/DDBJ databases">
        <title>Multicomponent nature underlies the extraordinary mechanical properties of spider dragline silk.</title>
        <authorList>
            <person name="Kono N."/>
            <person name="Nakamura H."/>
            <person name="Mori M."/>
            <person name="Yoshida Y."/>
            <person name="Ohtoshi R."/>
            <person name="Malay A.D."/>
            <person name="Moran D.A.P."/>
            <person name="Tomita M."/>
            <person name="Numata K."/>
            <person name="Arakawa K."/>
        </authorList>
    </citation>
    <scope>NUCLEOTIDE SEQUENCE</scope>
</reference>
<accession>A0A8X6W9X1</accession>
<dbReference type="EMBL" id="BMAU01021395">
    <property type="protein sequence ID" value="GFY30988.1"/>
    <property type="molecule type" value="Genomic_DNA"/>
</dbReference>
<evidence type="ECO:0000313" key="1">
    <source>
        <dbReference type="EMBL" id="GFY30988.1"/>
    </source>
</evidence>
<comment type="caution">
    <text evidence="1">The sequence shown here is derived from an EMBL/GenBank/DDBJ whole genome shotgun (WGS) entry which is preliminary data.</text>
</comment>
<dbReference type="AlphaFoldDB" id="A0A8X6W9X1"/>
<protein>
    <submittedName>
        <fullName evidence="1">Uncharacterized protein</fullName>
    </submittedName>
</protein>
<gene>
    <name evidence="1" type="ORF">TNCV_1629611</name>
</gene>
<keyword evidence="2" id="KW-1185">Reference proteome</keyword>